<proteinExistence type="predicted"/>
<protein>
    <submittedName>
        <fullName evidence="7">ShTK domain protein</fullName>
    </submittedName>
</protein>
<evidence type="ECO:0000313" key="5">
    <source>
        <dbReference type="EMBL" id="VDL80481.1"/>
    </source>
</evidence>
<dbReference type="InterPro" id="IPR003582">
    <property type="entry name" value="ShKT_dom"/>
</dbReference>
<dbReference type="Gene3D" id="1.10.10.1940">
    <property type="match status" value="1"/>
</dbReference>
<gene>
    <name evidence="5" type="ORF">NBR_LOCUS16886</name>
</gene>
<dbReference type="WBParaSite" id="NBR_0001688501-mRNA-1">
    <property type="protein sequence ID" value="NBR_0001688501-mRNA-1"/>
    <property type="gene ID" value="NBR_0001688501"/>
</dbReference>
<evidence type="ECO:0000259" key="4">
    <source>
        <dbReference type="PROSITE" id="PS51670"/>
    </source>
</evidence>
<dbReference type="Pfam" id="PF01549">
    <property type="entry name" value="ShK"/>
    <property type="match status" value="2"/>
</dbReference>
<sequence>MTQQCPKTCNRCPPVVVTVTPPITDCRDLVDPRTGVTNCPQLLAYCTNPLYVNLMRQQCPKTCGYCR</sequence>
<dbReference type="FunFam" id="1.10.10.1940:FF:000002">
    <property type="entry name" value="PHAryngeal gland Toxin-related"/>
    <property type="match status" value="1"/>
</dbReference>
<feature type="domain" description="ShKT" evidence="4">
    <location>
        <begin position="1"/>
        <end position="12"/>
    </location>
</feature>
<organism evidence="7">
    <name type="scientific">Nippostrongylus brasiliensis</name>
    <name type="common">Rat hookworm</name>
    <dbReference type="NCBI Taxonomy" id="27835"/>
    <lineage>
        <taxon>Eukaryota</taxon>
        <taxon>Metazoa</taxon>
        <taxon>Ecdysozoa</taxon>
        <taxon>Nematoda</taxon>
        <taxon>Chromadorea</taxon>
        <taxon>Rhabditida</taxon>
        <taxon>Rhabditina</taxon>
        <taxon>Rhabditomorpha</taxon>
        <taxon>Strongyloidea</taxon>
        <taxon>Heligmosomidae</taxon>
        <taxon>Nippostrongylus</taxon>
    </lineage>
</organism>
<evidence type="ECO:0000313" key="6">
    <source>
        <dbReference type="Proteomes" id="UP000271162"/>
    </source>
</evidence>
<dbReference type="OMA" id="VAYLCEN"/>
<dbReference type="AlphaFoldDB" id="A0A0N4YIX5"/>
<dbReference type="Proteomes" id="UP000271162">
    <property type="component" value="Unassembled WGS sequence"/>
</dbReference>
<name>A0A0N4YIX5_NIPBR</name>
<dbReference type="SMART" id="SM00254">
    <property type="entry name" value="ShKT"/>
    <property type="match status" value="1"/>
</dbReference>
<evidence type="ECO:0000256" key="1">
    <source>
        <dbReference type="ARBA" id="ARBA00022729"/>
    </source>
</evidence>
<dbReference type="PANTHER" id="PTHR46219:SF5">
    <property type="entry name" value="SHKT DOMAIN-CONTAINING PROTEIN"/>
    <property type="match status" value="1"/>
</dbReference>
<comment type="caution">
    <text evidence="3">Lacks conserved residue(s) required for the propagation of feature annotation.</text>
</comment>
<keyword evidence="1" id="KW-0732">Signal</keyword>
<feature type="domain" description="ShKT" evidence="4">
    <location>
        <begin position="26"/>
        <end position="66"/>
    </location>
</feature>
<dbReference type="PROSITE" id="PS51670">
    <property type="entry name" value="SHKT"/>
    <property type="match status" value="2"/>
</dbReference>
<reference evidence="7" key="1">
    <citation type="submission" date="2017-02" db="UniProtKB">
        <authorList>
            <consortium name="WormBaseParasite"/>
        </authorList>
    </citation>
    <scope>IDENTIFICATION</scope>
</reference>
<evidence type="ECO:0000256" key="3">
    <source>
        <dbReference type="PROSITE-ProRule" id="PRU01005"/>
    </source>
</evidence>
<keyword evidence="2" id="KW-1015">Disulfide bond</keyword>
<reference evidence="5 6" key="2">
    <citation type="submission" date="2018-11" db="EMBL/GenBank/DDBJ databases">
        <authorList>
            <consortium name="Pathogen Informatics"/>
        </authorList>
    </citation>
    <scope>NUCLEOTIDE SEQUENCE [LARGE SCALE GENOMIC DNA]</scope>
</reference>
<keyword evidence="6" id="KW-1185">Reference proteome</keyword>
<dbReference type="PANTHER" id="PTHR46219">
    <property type="entry name" value="PROTEIN CBG11138"/>
    <property type="match status" value="1"/>
</dbReference>
<evidence type="ECO:0000256" key="2">
    <source>
        <dbReference type="ARBA" id="ARBA00023157"/>
    </source>
</evidence>
<dbReference type="EMBL" id="UYSL01022444">
    <property type="protein sequence ID" value="VDL80481.1"/>
    <property type="molecule type" value="Genomic_DNA"/>
</dbReference>
<dbReference type="STRING" id="27835.A0A0N4YIX5"/>
<evidence type="ECO:0000313" key="7">
    <source>
        <dbReference type="WBParaSite" id="NBR_0001688501-mRNA-1"/>
    </source>
</evidence>
<accession>A0A0N4YIX5</accession>